<comment type="similarity">
    <text evidence="1">Belongs to the complex I LYR family.</text>
</comment>
<organism evidence="3 4">
    <name type="scientific">Austropuccinia psidii MF-1</name>
    <dbReference type="NCBI Taxonomy" id="1389203"/>
    <lineage>
        <taxon>Eukaryota</taxon>
        <taxon>Fungi</taxon>
        <taxon>Dikarya</taxon>
        <taxon>Basidiomycota</taxon>
        <taxon>Pucciniomycotina</taxon>
        <taxon>Pucciniomycetes</taxon>
        <taxon>Pucciniales</taxon>
        <taxon>Sphaerophragmiaceae</taxon>
        <taxon>Austropuccinia</taxon>
    </lineage>
</organism>
<dbReference type="PANTHER" id="PTHR13166:SF7">
    <property type="entry name" value="LYR MOTIF-CONTAINING PROTEIN 4"/>
    <property type="match status" value="1"/>
</dbReference>
<sequence length="154" mass="16893">MAAQALTRIPTQIKQQHISRLQSSFLAASSRFGSYNFREYFIRRTNEKFERDLPRLVGAKEITDQTLCDVDFSTKERLNSWFQDAVQELAVLERASAMNRLFEAPKLVVEGLGNAVIEGGGGAGMEQAQGGGGHPNKPGDTIRSPFPSSSQSSS</sequence>
<dbReference type="EMBL" id="AVOT02001346">
    <property type="protein sequence ID" value="MBW0466628.1"/>
    <property type="molecule type" value="Genomic_DNA"/>
</dbReference>
<evidence type="ECO:0000313" key="3">
    <source>
        <dbReference type="EMBL" id="MBW0466628.1"/>
    </source>
</evidence>
<dbReference type="AlphaFoldDB" id="A0A9Q3GGH9"/>
<dbReference type="GO" id="GO:0005739">
    <property type="term" value="C:mitochondrion"/>
    <property type="evidence" value="ECO:0007669"/>
    <property type="project" value="TreeGrafter"/>
</dbReference>
<feature type="compositionally biased region" description="Low complexity" evidence="2">
    <location>
        <begin position="144"/>
        <end position="154"/>
    </location>
</feature>
<reference evidence="3" key="1">
    <citation type="submission" date="2021-03" db="EMBL/GenBank/DDBJ databases">
        <title>Draft genome sequence of rust myrtle Austropuccinia psidii MF-1, a brazilian biotype.</title>
        <authorList>
            <person name="Quecine M.C."/>
            <person name="Pachon D.M.R."/>
            <person name="Bonatelli M.L."/>
            <person name="Correr F.H."/>
            <person name="Franceschini L.M."/>
            <person name="Leite T.F."/>
            <person name="Margarido G.R.A."/>
            <person name="Almeida C.A."/>
            <person name="Ferrarezi J.A."/>
            <person name="Labate C.A."/>
        </authorList>
    </citation>
    <scope>NUCLEOTIDE SEQUENCE</scope>
    <source>
        <strain evidence="3">MF-1</strain>
    </source>
</reference>
<gene>
    <name evidence="3" type="ORF">O181_006343</name>
</gene>
<dbReference type="PANTHER" id="PTHR13166">
    <property type="entry name" value="PROTEIN C6ORF149"/>
    <property type="match status" value="1"/>
</dbReference>
<feature type="region of interest" description="Disordered" evidence="2">
    <location>
        <begin position="120"/>
        <end position="154"/>
    </location>
</feature>
<evidence type="ECO:0000313" key="4">
    <source>
        <dbReference type="Proteomes" id="UP000765509"/>
    </source>
</evidence>
<accession>A0A9Q3GGH9</accession>
<evidence type="ECO:0000256" key="1">
    <source>
        <dbReference type="ARBA" id="ARBA00009508"/>
    </source>
</evidence>
<dbReference type="GO" id="GO:1990221">
    <property type="term" value="C:L-cysteine desulfurase complex"/>
    <property type="evidence" value="ECO:0007669"/>
    <property type="project" value="TreeGrafter"/>
</dbReference>
<dbReference type="Proteomes" id="UP000765509">
    <property type="component" value="Unassembled WGS sequence"/>
</dbReference>
<dbReference type="OrthoDB" id="275715at2759"/>
<evidence type="ECO:0000256" key="2">
    <source>
        <dbReference type="SAM" id="MobiDB-lite"/>
    </source>
</evidence>
<name>A0A9Q3GGH9_9BASI</name>
<dbReference type="CDD" id="cd20264">
    <property type="entry name" value="Complex1_LYR_LYRM4"/>
    <property type="match status" value="1"/>
</dbReference>
<dbReference type="InterPro" id="IPR045297">
    <property type="entry name" value="Complex1_LYR_LYRM4"/>
</dbReference>
<dbReference type="InterPro" id="IPR051522">
    <property type="entry name" value="ISC_assembly_LYR"/>
</dbReference>
<feature type="compositionally biased region" description="Gly residues" evidence="2">
    <location>
        <begin position="120"/>
        <end position="134"/>
    </location>
</feature>
<comment type="caution">
    <text evidence="3">The sequence shown here is derived from an EMBL/GenBank/DDBJ whole genome shotgun (WGS) entry which is preliminary data.</text>
</comment>
<protein>
    <submittedName>
        <fullName evidence="3">Uncharacterized protein</fullName>
    </submittedName>
</protein>
<keyword evidence="4" id="KW-1185">Reference proteome</keyword>
<proteinExistence type="inferred from homology"/>
<dbReference type="GO" id="GO:0016226">
    <property type="term" value="P:iron-sulfur cluster assembly"/>
    <property type="evidence" value="ECO:0007669"/>
    <property type="project" value="InterPro"/>
</dbReference>